<protein>
    <submittedName>
        <fullName evidence="1">Uncharacterized protein</fullName>
    </submittedName>
</protein>
<proteinExistence type="predicted"/>
<accession>A0A067MM45</accession>
<evidence type="ECO:0000313" key="1">
    <source>
        <dbReference type="EMBL" id="KDQ15790.1"/>
    </source>
</evidence>
<dbReference type="InParanoid" id="A0A067MM45"/>
<dbReference type="AlphaFoldDB" id="A0A067MM45"/>
<dbReference type="Proteomes" id="UP000027195">
    <property type="component" value="Unassembled WGS sequence"/>
</dbReference>
<evidence type="ECO:0000313" key="2">
    <source>
        <dbReference type="Proteomes" id="UP000027195"/>
    </source>
</evidence>
<name>A0A067MM45_BOTB1</name>
<dbReference type="EMBL" id="KL198030">
    <property type="protein sequence ID" value="KDQ15790.1"/>
    <property type="molecule type" value="Genomic_DNA"/>
</dbReference>
<sequence>MPVEHFALHQYSNLEWSASTLISTLNHFPSVNSLFFRDCHPQFLHALTVTSLDQPCPGLRMLAIAEGTIPDDTLVSMARSRTKHSKDL</sequence>
<reference evidence="2" key="1">
    <citation type="journal article" date="2014" name="Proc. Natl. Acad. Sci. U.S.A.">
        <title>Extensive sampling of basidiomycete genomes demonstrates inadequacy of the white-rot/brown-rot paradigm for wood decay fungi.</title>
        <authorList>
            <person name="Riley R."/>
            <person name="Salamov A.A."/>
            <person name="Brown D.W."/>
            <person name="Nagy L.G."/>
            <person name="Floudas D."/>
            <person name="Held B.W."/>
            <person name="Levasseur A."/>
            <person name="Lombard V."/>
            <person name="Morin E."/>
            <person name="Otillar R."/>
            <person name="Lindquist E.A."/>
            <person name="Sun H."/>
            <person name="LaButti K.M."/>
            <person name="Schmutz J."/>
            <person name="Jabbour D."/>
            <person name="Luo H."/>
            <person name="Baker S.E."/>
            <person name="Pisabarro A.G."/>
            <person name="Walton J.D."/>
            <person name="Blanchette R.A."/>
            <person name="Henrissat B."/>
            <person name="Martin F."/>
            <person name="Cullen D."/>
            <person name="Hibbett D.S."/>
            <person name="Grigoriev I.V."/>
        </authorList>
    </citation>
    <scope>NUCLEOTIDE SEQUENCE [LARGE SCALE GENOMIC DNA]</scope>
    <source>
        <strain evidence="2">FD-172 SS1</strain>
    </source>
</reference>
<gene>
    <name evidence="1" type="ORF">BOTBODRAFT_31272</name>
</gene>
<organism evidence="1 2">
    <name type="scientific">Botryobasidium botryosum (strain FD-172 SS1)</name>
    <dbReference type="NCBI Taxonomy" id="930990"/>
    <lineage>
        <taxon>Eukaryota</taxon>
        <taxon>Fungi</taxon>
        <taxon>Dikarya</taxon>
        <taxon>Basidiomycota</taxon>
        <taxon>Agaricomycotina</taxon>
        <taxon>Agaricomycetes</taxon>
        <taxon>Cantharellales</taxon>
        <taxon>Botryobasidiaceae</taxon>
        <taxon>Botryobasidium</taxon>
    </lineage>
</organism>
<dbReference type="HOGENOM" id="CLU_2468747_0_0_1"/>
<keyword evidence="2" id="KW-1185">Reference proteome</keyword>